<proteinExistence type="predicted"/>
<name>A0A392TI43_9FABA</name>
<feature type="non-terminal residue" evidence="1">
    <location>
        <position position="1"/>
    </location>
</feature>
<dbReference type="EMBL" id="LXQA010571525">
    <property type="protein sequence ID" value="MCI59880.1"/>
    <property type="molecule type" value="Genomic_DNA"/>
</dbReference>
<evidence type="ECO:0000313" key="2">
    <source>
        <dbReference type="Proteomes" id="UP000265520"/>
    </source>
</evidence>
<accession>A0A392TI43</accession>
<dbReference type="Proteomes" id="UP000265520">
    <property type="component" value="Unassembled WGS sequence"/>
</dbReference>
<reference evidence="1 2" key="1">
    <citation type="journal article" date="2018" name="Front. Plant Sci.">
        <title>Red Clover (Trifolium pratense) and Zigzag Clover (T. medium) - A Picture of Genomic Similarities and Differences.</title>
        <authorList>
            <person name="Dluhosova J."/>
            <person name="Istvanek J."/>
            <person name="Nedelnik J."/>
            <person name="Repkova J."/>
        </authorList>
    </citation>
    <scope>NUCLEOTIDE SEQUENCE [LARGE SCALE GENOMIC DNA]</scope>
    <source>
        <strain evidence="2">cv. 10/8</strain>
        <tissue evidence="1">Leaf</tissue>
    </source>
</reference>
<evidence type="ECO:0000313" key="1">
    <source>
        <dbReference type="EMBL" id="MCI59880.1"/>
    </source>
</evidence>
<dbReference type="AlphaFoldDB" id="A0A392TI43"/>
<comment type="caution">
    <text evidence="1">The sequence shown here is derived from an EMBL/GenBank/DDBJ whole genome shotgun (WGS) entry which is preliminary data.</text>
</comment>
<protein>
    <submittedName>
        <fullName evidence="1">Uncharacterized protein</fullName>
    </submittedName>
</protein>
<keyword evidence="2" id="KW-1185">Reference proteome</keyword>
<organism evidence="1 2">
    <name type="scientific">Trifolium medium</name>
    <dbReference type="NCBI Taxonomy" id="97028"/>
    <lineage>
        <taxon>Eukaryota</taxon>
        <taxon>Viridiplantae</taxon>
        <taxon>Streptophyta</taxon>
        <taxon>Embryophyta</taxon>
        <taxon>Tracheophyta</taxon>
        <taxon>Spermatophyta</taxon>
        <taxon>Magnoliopsida</taxon>
        <taxon>eudicotyledons</taxon>
        <taxon>Gunneridae</taxon>
        <taxon>Pentapetalae</taxon>
        <taxon>rosids</taxon>
        <taxon>fabids</taxon>
        <taxon>Fabales</taxon>
        <taxon>Fabaceae</taxon>
        <taxon>Papilionoideae</taxon>
        <taxon>50 kb inversion clade</taxon>
        <taxon>NPAAA clade</taxon>
        <taxon>Hologalegina</taxon>
        <taxon>IRL clade</taxon>
        <taxon>Trifolieae</taxon>
        <taxon>Trifolium</taxon>
    </lineage>
</organism>
<sequence length="65" mass="7043">DYRSGTCLEVEEVDVSIHWTVSNFGKDRESGLSDCVAAVVEPTRCISCVPIEEVCGGPVTRDRIG</sequence>